<dbReference type="EMBL" id="CAQQ02186498">
    <property type="status" value="NOT_ANNOTATED_CDS"/>
    <property type="molecule type" value="Genomic_DNA"/>
</dbReference>
<dbReference type="GO" id="GO:0048731">
    <property type="term" value="P:system development"/>
    <property type="evidence" value="ECO:0007669"/>
    <property type="project" value="UniProtKB-ARBA"/>
</dbReference>
<dbReference type="PROSITE" id="PS01248">
    <property type="entry name" value="EGF_LAM_1"/>
    <property type="match status" value="1"/>
</dbReference>
<protein>
    <recommendedName>
        <fullName evidence="4">Laminin EGF-like domain-containing protein</fullName>
    </recommendedName>
</protein>
<dbReference type="PROSITE" id="PS50027">
    <property type="entry name" value="EGF_LAM_2"/>
    <property type="match status" value="1"/>
</dbReference>
<evidence type="ECO:0000256" key="1">
    <source>
        <dbReference type="ARBA" id="ARBA00023157"/>
    </source>
</evidence>
<dbReference type="GO" id="GO:0009887">
    <property type="term" value="P:animal organ morphogenesis"/>
    <property type="evidence" value="ECO:0007669"/>
    <property type="project" value="TreeGrafter"/>
</dbReference>
<proteinExistence type="predicted"/>
<feature type="domain" description="Laminin EGF-like" evidence="4">
    <location>
        <begin position="76"/>
        <end position="129"/>
    </location>
</feature>
<dbReference type="PANTHER" id="PTHR10574">
    <property type="entry name" value="NETRIN/LAMININ-RELATED"/>
    <property type="match status" value="1"/>
</dbReference>
<evidence type="ECO:0000256" key="2">
    <source>
        <dbReference type="ARBA" id="ARBA00023292"/>
    </source>
</evidence>
<accession>T1GT87</accession>
<dbReference type="SMART" id="SM00180">
    <property type="entry name" value="EGF_Lam"/>
    <property type="match status" value="2"/>
</dbReference>
<keyword evidence="2 3" id="KW-0424">Laminin EGF-like domain</keyword>
<keyword evidence="6" id="KW-1185">Reference proteome</keyword>
<sequence length="204" mass="22573">MCEKCAEGFYGDVNKNGCKPCPCPEKSKNFAQGCTVDGNGAVQCICKNGYKGYLCDECSEGFFGNPLSNNGTCEPCQCNEKGIYNHGCDSRTGQCFCKEGILGLRCNICNNERHYLDGSSCKICDNCTLSLLDHTDKISHILEVSFKNVDLSGIPAPWLMLDSFDIRANALYEKYTTFNDAKDGIESFNTITLQKMELLSEQEH</sequence>
<dbReference type="SUPFAM" id="SSF57196">
    <property type="entry name" value="EGF/Laminin"/>
    <property type="match status" value="2"/>
</dbReference>
<dbReference type="STRING" id="36166.T1GT87"/>
<dbReference type="PANTHER" id="PTHR10574:SF406">
    <property type="entry name" value="LAMININ SUBUNIT ALPHA 5"/>
    <property type="match status" value="1"/>
</dbReference>
<feature type="disulfide bond" evidence="3">
    <location>
        <begin position="76"/>
        <end position="88"/>
    </location>
</feature>
<dbReference type="EnsemblMetazoa" id="MESCA006911-RA">
    <property type="protein sequence ID" value="MESCA006911-PA"/>
    <property type="gene ID" value="MESCA006911"/>
</dbReference>
<dbReference type="EMBL" id="CAQQ02186499">
    <property type="status" value="NOT_ANNOTATED_CDS"/>
    <property type="molecule type" value="Genomic_DNA"/>
</dbReference>
<dbReference type="AlphaFoldDB" id="T1GT87"/>
<dbReference type="EMBL" id="CAQQ02186497">
    <property type="status" value="NOT_ANNOTATED_CDS"/>
    <property type="molecule type" value="Genomic_DNA"/>
</dbReference>
<organism evidence="5 6">
    <name type="scientific">Megaselia scalaris</name>
    <name type="common">Humpbacked fly</name>
    <name type="synonym">Phora scalaris</name>
    <dbReference type="NCBI Taxonomy" id="36166"/>
    <lineage>
        <taxon>Eukaryota</taxon>
        <taxon>Metazoa</taxon>
        <taxon>Ecdysozoa</taxon>
        <taxon>Arthropoda</taxon>
        <taxon>Hexapoda</taxon>
        <taxon>Insecta</taxon>
        <taxon>Pterygota</taxon>
        <taxon>Neoptera</taxon>
        <taxon>Endopterygota</taxon>
        <taxon>Diptera</taxon>
        <taxon>Brachycera</taxon>
        <taxon>Muscomorpha</taxon>
        <taxon>Platypezoidea</taxon>
        <taxon>Phoridae</taxon>
        <taxon>Megaseliini</taxon>
        <taxon>Megaselia</taxon>
    </lineage>
</organism>
<dbReference type="InterPro" id="IPR002049">
    <property type="entry name" value="LE_dom"/>
</dbReference>
<reference evidence="5" key="2">
    <citation type="submission" date="2015-06" db="UniProtKB">
        <authorList>
            <consortium name="EnsemblMetazoa"/>
        </authorList>
    </citation>
    <scope>IDENTIFICATION</scope>
</reference>
<dbReference type="Gene3D" id="2.10.25.10">
    <property type="entry name" value="Laminin"/>
    <property type="match status" value="2"/>
</dbReference>
<feature type="disulfide bond" evidence="3">
    <location>
        <begin position="97"/>
        <end position="106"/>
    </location>
</feature>
<evidence type="ECO:0000256" key="3">
    <source>
        <dbReference type="PROSITE-ProRule" id="PRU00460"/>
    </source>
</evidence>
<dbReference type="Pfam" id="PF00053">
    <property type="entry name" value="EGF_laminin"/>
    <property type="match status" value="2"/>
</dbReference>
<dbReference type="HOGENOM" id="CLU_1344635_0_0_1"/>
<comment type="caution">
    <text evidence="3">Lacks conserved residue(s) required for the propagation of feature annotation.</text>
</comment>
<reference evidence="6" key="1">
    <citation type="submission" date="2013-02" db="EMBL/GenBank/DDBJ databases">
        <authorList>
            <person name="Hughes D."/>
        </authorList>
    </citation>
    <scope>NUCLEOTIDE SEQUENCE</scope>
    <source>
        <strain>Durham</strain>
        <strain evidence="6">NC isolate 2 -- Noor lab</strain>
    </source>
</reference>
<dbReference type="CDD" id="cd00055">
    <property type="entry name" value="EGF_Lam"/>
    <property type="match status" value="1"/>
</dbReference>
<dbReference type="FunFam" id="2.10.25.10:FF:000561">
    <property type="entry name" value="Wing blister, isoform B"/>
    <property type="match status" value="1"/>
</dbReference>
<evidence type="ECO:0000313" key="6">
    <source>
        <dbReference type="Proteomes" id="UP000015102"/>
    </source>
</evidence>
<name>T1GT87_MEGSC</name>
<dbReference type="InterPro" id="IPR050440">
    <property type="entry name" value="Laminin/Netrin_ECM"/>
</dbReference>
<dbReference type="GO" id="GO:0009888">
    <property type="term" value="P:tissue development"/>
    <property type="evidence" value="ECO:0007669"/>
    <property type="project" value="TreeGrafter"/>
</dbReference>
<dbReference type="Proteomes" id="UP000015102">
    <property type="component" value="Unassembled WGS sequence"/>
</dbReference>
<keyword evidence="1 3" id="KW-1015">Disulfide bond</keyword>
<evidence type="ECO:0000259" key="4">
    <source>
        <dbReference type="PROSITE" id="PS50027"/>
    </source>
</evidence>
<evidence type="ECO:0000313" key="5">
    <source>
        <dbReference type="EnsemblMetazoa" id="MESCA006911-PA"/>
    </source>
</evidence>
<feature type="disulfide bond" evidence="3">
    <location>
        <begin position="78"/>
        <end position="95"/>
    </location>
</feature>